<sequence length="158" mass="18192">MQNRNPTTSETKQPAKFRMTRQRRVILEELRKENIHPTADMLYEMVRKRLPHISLGTVYRNLELLTAMGEIQTLEISGSQKRYDGIPQKHYHIRCIYCGRMDDAPIAPLNSLEDNLYGATVYTIMGHRLEFLGLCPECSLNETARRFAEQALPAEAAL</sequence>
<evidence type="ECO:0000256" key="1">
    <source>
        <dbReference type="ARBA" id="ARBA00007957"/>
    </source>
</evidence>
<dbReference type="AlphaFoldDB" id="A0AA41R3G1"/>
<keyword evidence="10" id="KW-1185">Reference proteome</keyword>
<keyword evidence="2" id="KW-0678">Repressor</keyword>
<dbReference type="Gene3D" id="3.30.1490.190">
    <property type="match status" value="1"/>
</dbReference>
<evidence type="ECO:0000256" key="3">
    <source>
        <dbReference type="ARBA" id="ARBA00022833"/>
    </source>
</evidence>
<keyword evidence="3 7" id="KW-0862">Zinc</keyword>
<keyword evidence="4" id="KW-0805">Transcription regulation</keyword>
<evidence type="ECO:0000256" key="2">
    <source>
        <dbReference type="ARBA" id="ARBA00022491"/>
    </source>
</evidence>
<organism evidence="9 10">
    <name type="scientific">Desulfatitalea alkaliphila</name>
    <dbReference type="NCBI Taxonomy" id="2929485"/>
    <lineage>
        <taxon>Bacteria</taxon>
        <taxon>Pseudomonadati</taxon>
        <taxon>Thermodesulfobacteriota</taxon>
        <taxon>Desulfobacteria</taxon>
        <taxon>Desulfobacterales</taxon>
        <taxon>Desulfosarcinaceae</taxon>
        <taxon>Desulfatitalea</taxon>
    </lineage>
</organism>
<feature type="binding site" evidence="7">
    <location>
        <position position="95"/>
    </location>
    <ligand>
        <name>Zn(2+)</name>
        <dbReference type="ChEBI" id="CHEBI:29105"/>
    </ligand>
</feature>
<dbReference type="InterPro" id="IPR036390">
    <property type="entry name" value="WH_DNA-bd_sf"/>
</dbReference>
<dbReference type="Proteomes" id="UP001165427">
    <property type="component" value="Unassembled WGS sequence"/>
</dbReference>
<dbReference type="EMBL" id="JALJRB010000009">
    <property type="protein sequence ID" value="MCJ8500976.1"/>
    <property type="molecule type" value="Genomic_DNA"/>
</dbReference>
<reference evidence="9" key="1">
    <citation type="submission" date="2022-04" db="EMBL/GenBank/DDBJ databases">
        <title>Desulfatitalea alkaliphila sp. nov., a novel anaerobic sulfate-reducing bacterium isolated from terrestrial mud volcano, Taman Peninsula, Russia.</title>
        <authorList>
            <person name="Khomyakova M.A."/>
            <person name="Merkel A.Y."/>
            <person name="Slobodkin A.I."/>
        </authorList>
    </citation>
    <scope>NUCLEOTIDE SEQUENCE</scope>
    <source>
        <strain evidence="9">M08but</strain>
    </source>
</reference>
<accession>A0AA41R3G1</accession>
<evidence type="ECO:0000256" key="5">
    <source>
        <dbReference type="ARBA" id="ARBA00023125"/>
    </source>
</evidence>
<keyword evidence="5" id="KW-0238">DNA-binding</keyword>
<dbReference type="InterPro" id="IPR036388">
    <property type="entry name" value="WH-like_DNA-bd_sf"/>
</dbReference>
<name>A0AA41R3G1_9BACT</name>
<dbReference type="InterPro" id="IPR043135">
    <property type="entry name" value="Fur_C"/>
</dbReference>
<evidence type="ECO:0000256" key="4">
    <source>
        <dbReference type="ARBA" id="ARBA00023015"/>
    </source>
</evidence>
<keyword evidence="7" id="KW-0479">Metal-binding</keyword>
<feature type="binding site" evidence="8">
    <location>
        <position position="127"/>
    </location>
    <ligand>
        <name>Fe cation</name>
        <dbReference type="ChEBI" id="CHEBI:24875"/>
    </ligand>
</feature>
<evidence type="ECO:0000256" key="6">
    <source>
        <dbReference type="ARBA" id="ARBA00023163"/>
    </source>
</evidence>
<dbReference type="InterPro" id="IPR002481">
    <property type="entry name" value="FUR"/>
</dbReference>
<dbReference type="PANTHER" id="PTHR33202:SF7">
    <property type="entry name" value="FERRIC UPTAKE REGULATION PROTEIN"/>
    <property type="match status" value="1"/>
</dbReference>
<evidence type="ECO:0000256" key="8">
    <source>
        <dbReference type="PIRSR" id="PIRSR602481-2"/>
    </source>
</evidence>
<evidence type="ECO:0000313" key="9">
    <source>
        <dbReference type="EMBL" id="MCJ8500976.1"/>
    </source>
</evidence>
<feature type="binding site" evidence="7">
    <location>
        <position position="135"/>
    </location>
    <ligand>
        <name>Zn(2+)</name>
        <dbReference type="ChEBI" id="CHEBI:29105"/>
    </ligand>
</feature>
<dbReference type="GO" id="GO:0003700">
    <property type="term" value="F:DNA-binding transcription factor activity"/>
    <property type="evidence" value="ECO:0007669"/>
    <property type="project" value="InterPro"/>
</dbReference>
<feature type="binding site" evidence="7">
    <location>
        <position position="138"/>
    </location>
    <ligand>
        <name>Zn(2+)</name>
        <dbReference type="ChEBI" id="CHEBI:29105"/>
    </ligand>
</feature>
<dbReference type="CDD" id="cd07153">
    <property type="entry name" value="Fur_like"/>
    <property type="match status" value="1"/>
</dbReference>
<dbReference type="Gene3D" id="1.10.10.10">
    <property type="entry name" value="Winged helix-like DNA-binding domain superfamily/Winged helix DNA-binding domain"/>
    <property type="match status" value="1"/>
</dbReference>
<comment type="cofactor">
    <cofactor evidence="8">
        <name>Mn(2+)</name>
        <dbReference type="ChEBI" id="CHEBI:29035"/>
    </cofactor>
    <cofactor evidence="8">
        <name>Fe(2+)</name>
        <dbReference type="ChEBI" id="CHEBI:29033"/>
    </cofactor>
    <text evidence="8">Binds 1 Mn(2+) or Fe(2+) ion per subunit.</text>
</comment>
<gene>
    <name evidence="9" type="ORF">MRX98_10365</name>
</gene>
<dbReference type="GO" id="GO:0000976">
    <property type="term" value="F:transcription cis-regulatory region binding"/>
    <property type="evidence" value="ECO:0007669"/>
    <property type="project" value="TreeGrafter"/>
</dbReference>
<feature type="binding site" evidence="7">
    <location>
        <position position="98"/>
    </location>
    <ligand>
        <name>Zn(2+)</name>
        <dbReference type="ChEBI" id="CHEBI:29105"/>
    </ligand>
</feature>
<keyword evidence="8" id="KW-0408">Iron</keyword>
<protein>
    <submittedName>
        <fullName evidence="9">Transcriptional repressor</fullName>
    </submittedName>
</protein>
<dbReference type="GO" id="GO:0008270">
    <property type="term" value="F:zinc ion binding"/>
    <property type="evidence" value="ECO:0007669"/>
    <property type="project" value="TreeGrafter"/>
</dbReference>
<comment type="cofactor">
    <cofactor evidence="7">
        <name>Zn(2+)</name>
        <dbReference type="ChEBI" id="CHEBI:29105"/>
    </cofactor>
    <text evidence="7">Binds 1 zinc ion per subunit.</text>
</comment>
<evidence type="ECO:0000313" key="10">
    <source>
        <dbReference type="Proteomes" id="UP001165427"/>
    </source>
</evidence>
<proteinExistence type="inferred from homology"/>
<comment type="caution">
    <text evidence="9">The sequence shown here is derived from an EMBL/GenBank/DDBJ whole genome shotgun (WGS) entry which is preliminary data.</text>
</comment>
<dbReference type="GO" id="GO:1900376">
    <property type="term" value="P:regulation of secondary metabolite biosynthetic process"/>
    <property type="evidence" value="ECO:0007669"/>
    <property type="project" value="TreeGrafter"/>
</dbReference>
<keyword evidence="6" id="KW-0804">Transcription</keyword>
<dbReference type="RefSeq" id="WP_246906915.1">
    <property type="nucleotide sequence ID" value="NZ_JALJRB010000009.1"/>
</dbReference>
<dbReference type="Pfam" id="PF01475">
    <property type="entry name" value="FUR"/>
    <property type="match status" value="1"/>
</dbReference>
<dbReference type="GO" id="GO:0045892">
    <property type="term" value="P:negative regulation of DNA-templated transcription"/>
    <property type="evidence" value="ECO:0007669"/>
    <property type="project" value="TreeGrafter"/>
</dbReference>
<comment type="similarity">
    <text evidence="1">Belongs to the Fur family.</text>
</comment>
<dbReference type="SUPFAM" id="SSF46785">
    <property type="entry name" value="Winged helix' DNA-binding domain"/>
    <property type="match status" value="1"/>
</dbReference>
<evidence type="ECO:0000256" key="7">
    <source>
        <dbReference type="PIRSR" id="PIRSR602481-1"/>
    </source>
</evidence>
<dbReference type="PANTHER" id="PTHR33202">
    <property type="entry name" value="ZINC UPTAKE REGULATION PROTEIN"/>
    <property type="match status" value="1"/>
</dbReference>